<dbReference type="EMBL" id="JAVKPK010000013">
    <property type="protein sequence ID" value="MDR7665102.1"/>
    <property type="molecule type" value="Genomic_DNA"/>
</dbReference>
<dbReference type="PANTHER" id="PTHR37312:SF1">
    <property type="entry name" value="MEMBRANE-BOUND ACYLTRANSFERASE YKRP-RELATED"/>
    <property type="match status" value="1"/>
</dbReference>
<reference evidence="4" key="1">
    <citation type="submission" date="2023-07" db="EMBL/GenBank/DDBJ databases">
        <title>Whole-genome sequencing of a new Methanosarcina sp. Z-7115.</title>
        <authorList>
            <person name="Zhilina T.N."/>
            <person name="Merkel A.Y."/>
        </authorList>
    </citation>
    <scope>NUCLEOTIDE SEQUENCE [LARGE SCALE GENOMIC DNA]</scope>
    <source>
        <strain evidence="4">Z-7115</strain>
    </source>
</reference>
<dbReference type="RefSeq" id="WP_310575129.1">
    <property type="nucleotide sequence ID" value="NZ_JAVKPK010000013.1"/>
</dbReference>
<evidence type="ECO:0000313" key="4">
    <source>
        <dbReference type="Proteomes" id="UP001246244"/>
    </source>
</evidence>
<feature type="transmembrane region" description="Helical" evidence="1">
    <location>
        <begin position="12"/>
        <end position="30"/>
    </location>
</feature>
<keyword evidence="3" id="KW-0012">Acyltransferase</keyword>
<dbReference type="Pfam" id="PF01757">
    <property type="entry name" value="Acyl_transf_3"/>
    <property type="match status" value="1"/>
</dbReference>
<evidence type="ECO:0000256" key="1">
    <source>
        <dbReference type="SAM" id="Phobius"/>
    </source>
</evidence>
<feature type="domain" description="Acyltransferase 3" evidence="2">
    <location>
        <begin position="10"/>
        <end position="336"/>
    </location>
</feature>
<name>A0ABU2CZH4_9EURY</name>
<feature type="transmembrane region" description="Helical" evidence="1">
    <location>
        <begin position="36"/>
        <end position="53"/>
    </location>
</feature>
<feature type="transmembrane region" description="Helical" evidence="1">
    <location>
        <begin position="251"/>
        <end position="273"/>
    </location>
</feature>
<accession>A0ABU2CZH4</accession>
<keyword evidence="4" id="KW-1185">Reference proteome</keyword>
<dbReference type="GO" id="GO:0016746">
    <property type="term" value="F:acyltransferase activity"/>
    <property type="evidence" value="ECO:0007669"/>
    <property type="project" value="UniProtKB-KW"/>
</dbReference>
<proteinExistence type="predicted"/>
<dbReference type="InterPro" id="IPR052734">
    <property type="entry name" value="Nod_factor_acetyltransferase"/>
</dbReference>
<dbReference type="Proteomes" id="UP001246244">
    <property type="component" value="Unassembled WGS sequence"/>
</dbReference>
<protein>
    <submittedName>
        <fullName evidence="3">Acyltransferase family protein</fullName>
    </submittedName>
</protein>
<keyword evidence="1" id="KW-0812">Transmembrane</keyword>
<comment type="caution">
    <text evidence="3">The sequence shown here is derived from an EMBL/GenBank/DDBJ whole genome shotgun (WGS) entry which is preliminary data.</text>
</comment>
<feature type="transmembrane region" description="Helical" evidence="1">
    <location>
        <begin position="107"/>
        <end position="138"/>
    </location>
</feature>
<keyword evidence="1" id="KW-1133">Transmembrane helix</keyword>
<gene>
    <name evidence="3" type="ORF">RG963_04705</name>
</gene>
<feature type="transmembrane region" description="Helical" evidence="1">
    <location>
        <begin position="178"/>
        <end position="198"/>
    </location>
</feature>
<dbReference type="PANTHER" id="PTHR37312">
    <property type="entry name" value="MEMBRANE-BOUND ACYLTRANSFERASE YKRP-RELATED"/>
    <property type="match status" value="1"/>
</dbReference>
<feature type="transmembrane region" description="Helical" evidence="1">
    <location>
        <begin position="285"/>
        <end position="303"/>
    </location>
</feature>
<feature type="transmembrane region" description="Helical" evidence="1">
    <location>
        <begin position="150"/>
        <end position="166"/>
    </location>
</feature>
<keyword evidence="1" id="KW-0472">Membrane</keyword>
<sequence length="351" mass="40243">MCIDINKRVQWLDILRGLTTVLVVIGHSEIGTFSKYIYWFHMPLFFVLSGLLFKSLKYTNEIESFIKKRTSRLLIPYFSYLILVFTFCQLPILVMQDTDFLHICTHFLIVLFIGGRAVGGLFGVYWFFTCLLITQIIFAVIHTSIKSIKYQLLIIFALYLLAHIEANYIKAGFMSIPIPWNADVSMFALLFYAFGFYAKDLLDLKRLKSIKILSISINMNAVCITAIILSVVFIILNINGIIDYSLDLKHVIYNNILLDLFIPIIFILSTVYITQFNLPYSVKTVLTSIGTNSLPIIFLHIPIKYSIDVANHLFIHTNSGLSIIYIVLGIILPFYLNILIFRKISFVPLTG</sequence>
<evidence type="ECO:0000259" key="2">
    <source>
        <dbReference type="Pfam" id="PF01757"/>
    </source>
</evidence>
<feature type="transmembrane region" description="Helical" evidence="1">
    <location>
        <begin position="323"/>
        <end position="341"/>
    </location>
</feature>
<evidence type="ECO:0000313" key="3">
    <source>
        <dbReference type="EMBL" id="MDR7665102.1"/>
    </source>
</evidence>
<organism evidence="3 4">
    <name type="scientific">Methanosarcina baikalica</name>
    <dbReference type="NCBI Taxonomy" id="3073890"/>
    <lineage>
        <taxon>Archaea</taxon>
        <taxon>Methanobacteriati</taxon>
        <taxon>Methanobacteriota</taxon>
        <taxon>Stenosarchaea group</taxon>
        <taxon>Methanomicrobia</taxon>
        <taxon>Methanosarcinales</taxon>
        <taxon>Methanosarcinaceae</taxon>
        <taxon>Methanosarcina</taxon>
    </lineage>
</organism>
<dbReference type="InterPro" id="IPR002656">
    <property type="entry name" value="Acyl_transf_3_dom"/>
</dbReference>
<feature type="transmembrane region" description="Helical" evidence="1">
    <location>
        <begin position="74"/>
        <end position="95"/>
    </location>
</feature>
<feature type="transmembrane region" description="Helical" evidence="1">
    <location>
        <begin position="219"/>
        <end position="239"/>
    </location>
</feature>
<keyword evidence="3" id="KW-0808">Transferase</keyword>